<feature type="compositionally biased region" description="Polar residues" evidence="1">
    <location>
        <begin position="8"/>
        <end position="17"/>
    </location>
</feature>
<reference evidence="2" key="1">
    <citation type="submission" date="2023-07" db="EMBL/GenBank/DDBJ databases">
        <title>draft genome sequence of fig (Ficus carica).</title>
        <authorList>
            <person name="Takahashi T."/>
            <person name="Nishimura K."/>
        </authorList>
    </citation>
    <scope>NUCLEOTIDE SEQUENCE</scope>
</reference>
<feature type="region of interest" description="Disordered" evidence="1">
    <location>
        <begin position="1"/>
        <end position="29"/>
    </location>
</feature>
<dbReference type="EMBL" id="BTGU01000020">
    <property type="protein sequence ID" value="GMN45196.1"/>
    <property type="molecule type" value="Genomic_DNA"/>
</dbReference>
<proteinExistence type="predicted"/>
<sequence>MKKKTSKFNKNPENTPSRHPHLAAEEGVGESLTCRPANLAPKKDCRQVGREEGVARLSCRAEIRWRLRRGGN</sequence>
<dbReference type="AlphaFoldDB" id="A0AA88AJK8"/>
<keyword evidence="3" id="KW-1185">Reference proteome</keyword>
<evidence type="ECO:0000313" key="3">
    <source>
        <dbReference type="Proteomes" id="UP001187192"/>
    </source>
</evidence>
<organism evidence="2 3">
    <name type="scientific">Ficus carica</name>
    <name type="common">Common fig</name>
    <dbReference type="NCBI Taxonomy" id="3494"/>
    <lineage>
        <taxon>Eukaryota</taxon>
        <taxon>Viridiplantae</taxon>
        <taxon>Streptophyta</taxon>
        <taxon>Embryophyta</taxon>
        <taxon>Tracheophyta</taxon>
        <taxon>Spermatophyta</taxon>
        <taxon>Magnoliopsida</taxon>
        <taxon>eudicotyledons</taxon>
        <taxon>Gunneridae</taxon>
        <taxon>Pentapetalae</taxon>
        <taxon>rosids</taxon>
        <taxon>fabids</taxon>
        <taxon>Rosales</taxon>
        <taxon>Moraceae</taxon>
        <taxon>Ficeae</taxon>
        <taxon>Ficus</taxon>
    </lineage>
</organism>
<name>A0AA88AJK8_FICCA</name>
<evidence type="ECO:0000256" key="1">
    <source>
        <dbReference type="SAM" id="MobiDB-lite"/>
    </source>
</evidence>
<gene>
    <name evidence="2" type="ORF">TIFTF001_014398</name>
</gene>
<accession>A0AA88AJK8</accession>
<dbReference type="Proteomes" id="UP001187192">
    <property type="component" value="Unassembled WGS sequence"/>
</dbReference>
<protein>
    <submittedName>
        <fullName evidence="2">Uncharacterized protein</fullName>
    </submittedName>
</protein>
<evidence type="ECO:0000313" key="2">
    <source>
        <dbReference type="EMBL" id="GMN45196.1"/>
    </source>
</evidence>
<comment type="caution">
    <text evidence="2">The sequence shown here is derived from an EMBL/GenBank/DDBJ whole genome shotgun (WGS) entry which is preliminary data.</text>
</comment>